<name>A0A6J4KHG0_9CHLR</name>
<protein>
    <submittedName>
        <fullName evidence="1">Uncharacterized protein</fullName>
    </submittedName>
</protein>
<organism evidence="1">
    <name type="scientific">uncultured Chloroflexota bacterium</name>
    <dbReference type="NCBI Taxonomy" id="166587"/>
    <lineage>
        <taxon>Bacteria</taxon>
        <taxon>Bacillati</taxon>
        <taxon>Chloroflexota</taxon>
        <taxon>environmental samples</taxon>
    </lineage>
</organism>
<evidence type="ECO:0000313" key="1">
    <source>
        <dbReference type="EMBL" id="CAA9303811.1"/>
    </source>
</evidence>
<sequence>MALRFESGDPDRPRGHALLYFRTTDDQVLATYVVVLPIAINPAKYIPPAFAGQLPQGMAAVAATALPPIPEQLGEAGQTAEQALAAVRRLADLRGDDLLDGGVVMPDPERLMLATHEVANEYATGYRQMIEQMPVAAAPVPEVERDPAADEDELRWVLMDERDRIGELAKLTGQLRYAMDGADGGLLRSTVEKMERLGRRLPEKYRIGEFLAGAQRPGAAGRRLAELYIDRCYKLSNEQYETLADLDREIAGLEAT</sequence>
<accession>A0A6J4KHG0</accession>
<gene>
    <name evidence="1" type="ORF">AVDCRST_MAG77-5902</name>
</gene>
<reference evidence="1" key="1">
    <citation type="submission" date="2020-02" db="EMBL/GenBank/DDBJ databases">
        <authorList>
            <person name="Meier V. D."/>
        </authorList>
    </citation>
    <scope>NUCLEOTIDE SEQUENCE</scope>
    <source>
        <strain evidence="1">AVDCRST_MAG77</strain>
    </source>
</reference>
<dbReference type="AlphaFoldDB" id="A0A6J4KHG0"/>
<proteinExistence type="predicted"/>
<dbReference type="EMBL" id="CADCTC010000308">
    <property type="protein sequence ID" value="CAA9303811.1"/>
    <property type="molecule type" value="Genomic_DNA"/>
</dbReference>